<evidence type="ECO:0000256" key="2">
    <source>
        <dbReference type="ARBA" id="ARBA00022630"/>
    </source>
</evidence>
<dbReference type="InterPro" id="IPR003953">
    <property type="entry name" value="FAD-dep_OxRdtase_2_FAD-bd"/>
</dbReference>
<evidence type="ECO:0000313" key="8">
    <source>
        <dbReference type="Proteomes" id="UP000323176"/>
    </source>
</evidence>
<dbReference type="InterPro" id="IPR050315">
    <property type="entry name" value="FAD-oxidoreductase_2"/>
</dbReference>
<evidence type="ECO:0000256" key="5">
    <source>
        <dbReference type="RuleBase" id="RU366062"/>
    </source>
</evidence>
<feature type="signal peptide" evidence="5">
    <location>
        <begin position="1"/>
        <end position="18"/>
    </location>
</feature>
<comment type="similarity">
    <text evidence="1 5">Belongs to the FAD-dependent oxidoreductase 2 family. FRD/SDH subfamily.</text>
</comment>
<feature type="domain" description="FMN-binding" evidence="6">
    <location>
        <begin position="37"/>
        <end position="111"/>
    </location>
</feature>
<dbReference type="Gene3D" id="3.50.50.60">
    <property type="entry name" value="FAD/NAD(P)-binding domain"/>
    <property type="match status" value="1"/>
</dbReference>
<dbReference type="PRINTS" id="PR00469">
    <property type="entry name" value="PNDRDTASEII"/>
</dbReference>
<name>A0A5C8F9U3_BRAPL</name>
<comment type="cofactor">
    <cofactor evidence="5">
        <name>FMN</name>
        <dbReference type="ChEBI" id="CHEBI:58210"/>
    </cofactor>
    <text evidence="5">Binds 1 or 2 FMN covalently per subunit.</text>
</comment>
<dbReference type="SMART" id="SM00900">
    <property type="entry name" value="FMN_bind"/>
    <property type="match status" value="1"/>
</dbReference>
<gene>
    <name evidence="7" type="ORF">EPJ72_00560</name>
</gene>
<evidence type="ECO:0000256" key="3">
    <source>
        <dbReference type="ARBA" id="ARBA00022827"/>
    </source>
</evidence>
<dbReference type="NCBIfam" id="TIGR01813">
    <property type="entry name" value="flavo_cyto_c"/>
    <property type="match status" value="1"/>
</dbReference>
<dbReference type="PRINTS" id="PR00368">
    <property type="entry name" value="FADPNR"/>
</dbReference>
<proteinExistence type="inferred from homology"/>
<dbReference type="Pfam" id="PF00890">
    <property type="entry name" value="FAD_binding_2"/>
    <property type="match status" value="1"/>
</dbReference>
<dbReference type="NCBIfam" id="NF005064">
    <property type="entry name" value="PRK06481.1"/>
    <property type="match status" value="1"/>
</dbReference>
<comment type="caution">
    <text evidence="7">The sequence shown here is derived from an EMBL/GenBank/DDBJ whole genome shotgun (WGS) entry which is preliminary data.</text>
</comment>
<dbReference type="Pfam" id="PF04205">
    <property type="entry name" value="FMN_bind"/>
    <property type="match status" value="1"/>
</dbReference>
<keyword evidence="4 5" id="KW-0560">Oxidoreductase</keyword>
<dbReference type="FunFam" id="3.90.700.10:FF:000007">
    <property type="entry name" value="NADH-dependent fumarate reductase"/>
    <property type="match status" value="1"/>
</dbReference>
<dbReference type="Gene3D" id="3.90.700.10">
    <property type="entry name" value="Succinate dehydrogenase/fumarate reductase flavoprotein, catalytic domain"/>
    <property type="match status" value="1"/>
</dbReference>
<dbReference type="InterPro" id="IPR007329">
    <property type="entry name" value="FMN-bd"/>
</dbReference>
<dbReference type="InterPro" id="IPR036188">
    <property type="entry name" value="FAD/NAD-bd_sf"/>
</dbReference>
<dbReference type="Proteomes" id="UP000323176">
    <property type="component" value="Unassembled WGS sequence"/>
</dbReference>
<dbReference type="GO" id="GO:0016627">
    <property type="term" value="F:oxidoreductase activity, acting on the CH-CH group of donors"/>
    <property type="evidence" value="ECO:0007669"/>
    <property type="project" value="UniProtKB-ARBA"/>
</dbReference>
<dbReference type="EC" id="1.3.99.33" evidence="5"/>
<organism evidence="7 8">
    <name type="scientific">Brachyspira pilosicoli</name>
    <name type="common">Serpulina pilosicoli</name>
    <dbReference type="NCBI Taxonomy" id="52584"/>
    <lineage>
        <taxon>Bacteria</taxon>
        <taxon>Pseudomonadati</taxon>
        <taxon>Spirochaetota</taxon>
        <taxon>Spirochaetia</taxon>
        <taxon>Brachyspirales</taxon>
        <taxon>Brachyspiraceae</taxon>
        <taxon>Brachyspira</taxon>
    </lineage>
</organism>
<keyword evidence="5" id="KW-0732">Signal</keyword>
<evidence type="ECO:0000259" key="6">
    <source>
        <dbReference type="SMART" id="SM00900"/>
    </source>
</evidence>
<evidence type="ECO:0000256" key="1">
    <source>
        <dbReference type="ARBA" id="ARBA00008040"/>
    </source>
</evidence>
<accession>A0A5C8F9U3</accession>
<feature type="chain" id="PRO_5023103908" description="Urocanate reductase" evidence="5">
    <location>
        <begin position="19"/>
        <end position="575"/>
    </location>
</feature>
<dbReference type="GO" id="GO:0016020">
    <property type="term" value="C:membrane"/>
    <property type="evidence" value="ECO:0007669"/>
    <property type="project" value="InterPro"/>
</dbReference>
<dbReference type="PROSITE" id="PS51257">
    <property type="entry name" value="PROKAR_LIPOPROTEIN"/>
    <property type="match status" value="1"/>
</dbReference>
<dbReference type="AlphaFoldDB" id="A0A5C8F9U3"/>
<dbReference type="SUPFAM" id="SSF56425">
    <property type="entry name" value="Succinate dehydrogenase/fumarate reductase flavoprotein, catalytic domain"/>
    <property type="match status" value="1"/>
</dbReference>
<comment type="catalytic activity">
    <reaction evidence="5">
        <text>dihydrourocanate + A = urocanate + AH2</text>
        <dbReference type="Rhea" id="RHEA:36059"/>
        <dbReference type="ChEBI" id="CHEBI:13193"/>
        <dbReference type="ChEBI" id="CHEBI:17499"/>
        <dbReference type="ChEBI" id="CHEBI:27247"/>
        <dbReference type="ChEBI" id="CHEBI:72991"/>
        <dbReference type="EC" id="1.3.99.33"/>
    </reaction>
</comment>
<dbReference type="SUPFAM" id="SSF51905">
    <property type="entry name" value="FAD/NAD(P)-binding domain"/>
    <property type="match status" value="1"/>
</dbReference>
<evidence type="ECO:0000313" key="7">
    <source>
        <dbReference type="EMBL" id="TXJ47037.1"/>
    </source>
</evidence>
<dbReference type="InterPro" id="IPR010960">
    <property type="entry name" value="Flavocytochrome_c"/>
</dbReference>
<comment type="cofactor">
    <cofactor evidence="5">
        <name>FAD</name>
        <dbReference type="ChEBI" id="CHEBI:57692"/>
    </cofactor>
    <text evidence="5">Binds 1 FAD per subunit.</text>
</comment>
<dbReference type="OrthoDB" id="311713at2"/>
<dbReference type="PANTHER" id="PTHR43400:SF7">
    <property type="entry name" value="FAD-DEPENDENT OXIDOREDUCTASE 2 FAD BINDING DOMAIN-CONTAINING PROTEIN"/>
    <property type="match status" value="1"/>
</dbReference>
<reference evidence="7 8" key="1">
    <citation type="journal article" date="1992" name="Lakartidningen">
        <title>[Penicillin V and not amoxicillin is the first choice preparation in acute otitis].</title>
        <authorList>
            <person name="Kamme C."/>
            <person name="Lundgren K."/>
            <person name="Prellner K."/>
        </authorList>
    </citation>
    <scope>NUCLEOTIDE SEQUENCE [LARGE SCALE GENOMIC DNA]</scope>
    <source>
        <strain evidence="7 8">PC5538III-hc</strain>
    </source>
</reference>
<dbReference type="GO" id="GO:0010181">
    <property type="term" value="F:FMN binding"/>
    <property type="evidence" value="ECO:0007669"/>
    <property type="project" value="InterPro"/>
</dbReference>
<sequence length="575" mass="60678">MKKTIFLALLTLSLLISCGDSQKSSYADGVYEGSAMGHQGEIKVSVTISNNKIEKIDVLEKADSDFSDMAVKKVIDETIKKNTIDGVNTVSGATRTTKGAIEAITVALSQAGTIGESSKEAIVKEDVTIDTDVLVIGAGGAGMSAALSAKESGLDVTLIEKMVYLGGNTVRAKGGLNAAETKYQKSLGIADSIQTFIDDTMKGGKNINDPELVAYLAKNSSDAIEWLDSMGISLKSVVSSGGASRPRMHAPEGGSDAGKYIIAGLQKQLEPKGINIYTETKATEIIMKDGKAAGVITETPNGKMTINAKAVIIATGGFSANEELYTKYKPELKGFITTGHPGGTGDGIFMAEKVGAALVDMEQIQIHPTVEQSKSELVTEGLRGRGAILVNQEGKRFGDEMATRDVVSADVLAQPGSYAYIIFDNNLRKNMATVESMVALGIVTEAATYEELAKKLNIPTDAFKATMDKWNNDVKAKNDTEFGRTQAIDWSLEEAPYYAIKIAPAVHHTMGGIKINTNAEVIGTNNTAIAGLYAAGEVTGGIHGANRLGGNAIADIIIFGRQAGKNAANYIQSNK</sequence>
<keyword evidence="3 5" id="KW-0274">FAD</keyword>
<keyword evidence="2 5" id="KW-0285">Flavoprotein</keyword>
<dbReference type="Gene3D" id="3.90.1010.20">
    <property type="match status" value="1"/>
</dbReference>
<protein>
    <recommendedName>
        <fullName evidence="5">Urocanate reductase</fullName>
        <ecNumber evidence="5">1.3.99.33</ecNumber>
    </recommendedName>
</protein>
<dbReference type="EMBL" id="SAXY01000007">
    <property type="protein sequence ID" value="TXJ47037.1"/>
    <property type="molecule type" value="Genomic_DNA"/>
</dbReference>
<dbReference type="PANTHER" id="PTHR43400">
    <property type="entry name" value="FUMARATE REDUCTASE"/>
    <property type="match status" value="1"/>
</dbReference>
<dbReference type="InterPro" id="IPR027477">
    <property type="entry name" value="Succ_DH/fumarate_Rdtase_cat_sf"/>
</dbReference>
<evidence type="ECO:0000256" key="4">
    <source>
        <dbReference type="ARBA" id="ARBA00023002"/>
    </source>
</evidence>